<dbReference type="InterPro" id="IPR036890">
    <property type="entry name" value="HATPase_C_sf"/>
</dbReference>
<dbReference type="SUPFAM" id="SSF55874">
    <property type="entry name" value="ATPase domain of HSP90 chaperone/DNA topoisomerase II/histidine kinase"/>
    <property type="match status" value="1"/>
</dbReference>
<evidence type="ECO:0000256" key="1">
    <source>
        <dbReference type="SAM" id="MobiDB-lite"/>
    </source>
</evidence>
<gene>
    <name evidence="2" type="ORF">V1Y59_21155</name>
</gene>
<keyword evidence="3" id="KW-1185">Reference proteome</keyword>
<accession>A0ABU7MZ52</accession>
<dbReference type="RefSeq" id="WP_330507014.1">
    <property type="nucleotide sequence ID" value="NZ_JAZDUE010000022.1"/>
</dbReference>
<sequence>MVDGTDPFGVGELRAATLSSWRSSGNRYLEDATTEDDLVTVGYRDRLFTELVANAADAAAAAGVTGLVAIWSTDQGTVHIANTGAPLTSDGVRSLLSLRVSAKSDAAGPRSVGRYGVGFTATAAVADRVEVRSTSGSIVFDRSHTADAIAADDIGATAARAPLLRLAWPTDTMPAGAFDTEVVIWPRAGTTADALMSAAQSQAVDLLLELDGLNEISVVDTVVTIERETVPHPPVPEERGGSRASRRAPQRLTITTSSPAHTVSRTWIQAGARTRWLIEIDETGAVLDPPAVSVLCAPTPTDIELSLPASCITDLPLTPDRRHLHPSADIASAADGYTDLIRAVQDSSRLRLVPAAGRIRNRDDAVLTDAVLAELTDGPWLPAADGTELTPSRAVVFGDLTAELADVLSPIMGDLAHPSVSERRHLTRLRSVGVGEIGLADLAERLIGVERPPSWWRDLYSALSPLVTTAADAEELGTLPVPRSDGRTNIGARGLFLADGFTTSPSWIPTVDPDARHPLIERLGATAISVTDALADPALRQLVDEADDDHLIETADEVFELLTADPAAPVPEWLAGMPIADSEGDLVPADELLLPDSPLVSVLVDDAPFGRVAPDLVARVGVDVLRRVGVGWGFMTVVDDLPVAADHDLPDEQQWWDSLDEPPETLAAVLDLDLVDETRWNDALTLLATDEHTAPLLADRAGYTAWWLRHHAVVDGQRLGWYRAPSDDSVAGVRDAIRHEHADQLAAALGGLEIESAADADTVLAHLGDPDRDIVGGVAADVHAAVVAAARRGVLDPEDLAVPQRVRSTTGDAVEVGVVLDRPWLIQVLSPTEVVLAGSRPDVDDAVLLAEILDLPIASDEVRAEVPGDGVAAVHGCAEATLFVAQWGHDLGRGDVRLHDELWVRLRRKSSERDVRVHWWVDENGVTHLPRMTRPR</sequence>
<dbReference type="EMBL" id="JAZDUE010000022">
    <property type="protein sequence ID" value="MEE4025607.1"/>
    <property type="molecule type" value="Genomic_DNA"/>
</dbReference>
<evidence type="ECO:0000313" key="3">
    <source>
        <dbReference type="Proteomes" id="UP001335729"/>
    </source>
</evidence>
<evidence type="ECO:0008006" key="4">
    <source>
        <dbReference type="Google" id="ProtNLM"/>
    </source>
</evidence>
<dbReference type="Proteomes" id="UP001335729">
    <property type="component" value="Unassembled WGS sequence"/>
</dbReference>
<dbReference type="NCBIfam" id="NF047352">
    <property type="entry name" value="P_loop_sacsin"/>
    <property type="match status" value="1"/>
</dbReference>
<proteinExistence type="predicted"/>
<protein>
    <recommendedName>
        <fullName evidence="4">ATP-binding protein</fullName>
    </recommendedName>
</protein>
<feature type="region of interest" description="Disordered" evidence="1">
    <location>
        <begin position="229"/>
        <end position="256"/>
    </location>
</feature>
<name>A0ABU7MZ52_9ACTN</name>
<dbReference type="Gene3D" id="3.30.565.10">
    <property type="entry name" value="Histidine kinase-like ATPase, C-terminal domain"/>
    <property type="match status" value="1"/>
</dbReference>
<feature type="compositionally biased region" description="Basic and acidic residues" evidence="1">
    <location>
        <begin position="229"/>
        <end position="241"/>
    </location>
</feature>
<evidence type="ECO:0000313" key="2">
    <source>
        <dbReference type="EMBL" id="MEE4025607.1"/>
    </source>
</evidence>
<comment type="caution">
    <text evidence="2">The sequence shown here is derived from an EMBL/GenBank/DDBJ whole genome shotgun (WGS) entry which is preliminary data.</text>
</comment>
<reference evidence="2 3" key="1">
    <citation type="submission" date="2024-01" db="EMBL/GenBank/DDBJ databases">
        <title>Draft genome sequence of Gordonia sp. PKS22-38.</title>
        <authorList>
            <person name="Suphannarot A."/>
            <person name="Mingma R."/>
        </authorList>
    </citation>
    <scope>NUCLEOTIDE SEQUENCE [LARGE SCALE GENOMIC DNA]</scope>
    <source>
        <strain evidence="2 3">PKS22-38</strain>
    </source>
</reference>
<organism evidence="2 3">
    <name type="scientific">Gordonia prachuapensis</name>
    <dbReference type="NCBI Taxonomy" id="3115651"/>
    <lineage>
        <taxon>Bacteria</taxon>
        <taxon>Bacillati</taxon>
        <taxon>Actinomycetota</taxon>
        <taxon>Actinomycetes</taxon>
        <taxon>Mycobacteriales</taxon>
        <taxon>Gordoniaceae</taxon>
        <taxon>Gordonia</taxon>
    </lineage>
</organism>